<proteinExistence type="predicted"/>
<evidence type="ECO:0000313" key="3">
    <source>
        <dbReference type="Proteomes" id="UP000198662"/>
    </source>
</evidence>
<keyword evidence="3" id="KW-1185">Reference proteome</keyword>
<feature type="transmembrane region" description="Helical" evidence="1">
    <location>
        <begin position="259"/>
        <end position="284"/>
    </location>
</feature>
<keyword evidence="1" id="KW-0812">Transmembrane</keyword>
<dbReference type="AlphaFoldDB" id="A0A1G9K964"/>
<evidence type="ECO:0000313" key="2">
    <source>
        <dbReference type="EMBL" id="SDL45954.1"/>
    </source>
</evidence>
<evidence type="ECO:0000256" key="1">
    <source>
        <dbReference type="SAM" id="Phobius"/>
    </source>
</evidence>
<name>A0A1G9K964_9ACTN</name>
<dbReference type="SUPFAM" id="SSF82866">
    <property type="entry name" value="Multidrug efflux transporter AcrB transmembrane domain"/>
    <property type="match status" value="1"/>
</dbReference>
<keyword evidence="1" id="KW-0472">Membrane</keyword>
<evidence type="ECO:0008006" key="4">
    <source>
        <dbReference type="Google" id="ProtNLM"/>
    </source>
</evidence>
<gene>
    <name evidence="2" type="ORF">SAMN05216298_3909</name>
</gene>
<feature type="transmembrane region" description="Helical" evidence="1">
    <location>
        <begin position="233"/>
        <end position="253"/>
    </location>
</feature>
<feature type="transmembrane region" description="Helical" evidence="1">
    <location>
        <begin position="399"/>
        <end position="417"/>
    </location>
</feature>
<accession>A0A1G9K964</accession>
<dbReference type="EMBL" id="FNGF01000006">
    <property type="protein sequence ID" value="SDL45954.1"/>
    <property type="molecule type" value="Genomic_DNA"/>
</dbReference>
<feature type="transmembrane region" description="Helical" evidence="1">
    <location>
        <begin position="376"/>
        <end position="393"/>
    </location>
</feature>
<dbReference type="Proteomes" id="UP000198662">
    <property type="component" value="Unassembled WGS sequence"/>
</dbReference>
<dbReference type="STRING" id="380244.SAMN05216298_3909"/>
<feature type="transmembrane region" description="Helical" evidence="1">
    <location>
        <begin position="34"/>
        <end position="57"/>
    </location>
</feature>
<keyword evidence="1" id="KW-1133">Transmembrane helix</keyword>
<protein>
    <recommendedName>
        <fullName evidence="4">Integral membrane protein</fullName>
    </recommendedName>
</protein>
<feature type="transmembrane region" description="Helical" evidence="1">
    <location>
        <begin position="305"/>
        <end position="330"/>
    </location>
</feature>
<organism evidence="2 3">
    <name type="scientific">Glycomyces sambucus</name>
    <dbReference type="NCBI Taxonomy" id="380244"/>
    <lineage>
        <taxon>Bacteria</taxon>
        <taxon>Bacillati</taxon>
        <taxon>Actinomycetota</taxon>
        <taxon>Actinomycetes</taxon>
        <taxon>Glycomycetales</taxon>
        <taxon>Glycomycetaceae</taxon>
        <taxon>Glycomyces</taxon>
    </lineage>
</organism>
<sequence length="435" mass="45234">MADMPLSQAERAELERLRAEAARGPGRGRRGARWFGSTLLLILAALLAVASVVVLYARDQLLDTDRYVATVAPLAEDPEIRAAVADRVGEAVNDRLDVEGYVARALDAIQTEGSPEALDALAGPVAAAVEGFVDDQVHTVVYSDRFAQLWTNANTTAHEAVAAILRGEASESLQLQGDTVYLDLGPLVEQVKDLLVARGLTIAERLPQVSVQFPLVEVKGIANAQGAAALLDVLRWVLPLAAIALLLAGVLLAPGRRRALLVGALLLAAAMALLLAGAAVARTAALANLPEGVRSPQAVAAVYDIVTRFLLAGAQTVIVAALVVAVAAWLAGPGRAATAIRGAAALLLDLAAAGLVRTGLPLGPVPGAAARSRRTLEAVAVAAAVVWLILWPHRGVEGTLWIAFTLVVVVAVIEVLARADRRRHRTPASTSAPAV</sequence>
<reference evidence="3" key="1">
    <citation type="submission" date="2016-10" db="EMBL/GenBank/DDBJ databases">
        <authorList>
            <person name="Varghese N."/>
            <person name="Submissions S."/>
        </authorList>
    </citation>
    <scope>NUCLEOTIDE SEQUENCE [LARGE SCALE GENOMIC DNA]</scope>
    <source>
        <strain evidence="3">CGMCC 4.3147</strain>
    </source>
</reference>